<evidence type="ECO:0000256" key="3">
    <source>
        <dbReference type="ARBA" id="ARBA00023163"/>
    </source>
</evidence>
<dbReference type="GO" id="GO:0003700">
    <property type="term" value="F:DNA-binding transcription factor activity"/>
    <property type="evidence" value="ECO:0007669"/>
    <property type="project" value="InterPro"/>
</dbReference>
<dbReference type="PANTHER" id="PTHR33154">
    <property type="entry name" value="TRANSCRIPTIONAL REGULATOR, ARSR FAMILY"/>
    <property type="match status" value="1"/>
</dbReference>
<accession>A0AAE4SEL0</accession>
<dbReference type="Pfam" id="PF13412">
    <property type="entry name" value="HTH_24"/>
    <property type="match status" value="1"/>
</dbReference>
<dbReference type="InterPro" id="IPR036388">
    <property type="entry name" value="WH-like_DNA-bd_sf"/>
</dbReference>
<comment type="caution">
    <text evidence="5">The sequence shown here is derived from an EMBL/GenBank/DDBJ whole genome shotgun (WGS) entry which is preliminary data.</text>
</comment>
<keyword evidence="1" id="KW-0805">Transcription regulation</keyword>
<dbReference type="SUPFAM" id="SSF46785">
    <property type="entry name" value="Winged helix' DNA-binding domain"/>
    <property type="match status" value="2"/>
</dbReference>
<dbReference type="PANTHER" id="PTHR33154:SF33">
    <property type="entry name" value="TRANSCRIPTIONAL REPRESSOR SDPR"/>
    <property type="match status" value="1"/>
</dbReference>
<dbReference type="AlphaFoldDB" id="A0AAE4SEL0"/>
<dbReference type="EMBL" id="JAWDKD010000029">
    <property type="protein sequence ID" value="MDV0447879.1"/>
    <property type="molecule type" value="Genomic_DNA"/>
</dbReference>
<dbReference type="InterPro" id="IPR001845">
    <property type="entry name" value="HTH_ArsR_DNA-bd_dom"/>
</dbReference>
<dbReference type="Pfam" id="PF01022">
    <property type="entry name" value="HTH_5"/>
    <property type="match status" value="1"/>
</dbReference>
<dbReference type="CDD" id="cd00090">
    <property type="entry name" value="HTH_ARSR"/>
    <property type="match status" value="2"/>
</dbReference>
<organism evidence="5 6">
    <name type="scientific">Methanolapillus africanus</name>
    <dbReference type="NCBI Taxonomy" id="3028297"/>
    <lineage>
        <taxon>Archaea</taxon>
        <taxon>Methanobacteriati</taxon>
        <taxon>Methanobacteriota</taxon>
        <taxon>Stenosarchaea group</taxon>
        <taxon>Methanomicrobia</taxon>
        <taxon>Methanosarcinales</taxon>
        <taxon>Methanosarcinaceae</taxon>
        <taxon>Methanolapillus</taxon>
    </lineage>
</organism>
<sequence>MDPSEVLDLLGNENRRKILALLADRPFYVNEITGRIGVAPKAVLGHLNLLEEAGLIESSVDSQRRKYYNISRSMRLEVFVSPYSYSVQVSRSDFEMPSEPTYSLSVAFNNPSQRIQRRRYLKRTPRIPMLASTPVIFLESSFPTPVYPGEFFDADSTDILKDSGIENGTKIENEHSGAEPEYIFKTTGDSEIFEKGADDLLKSREGFFLSQIHQVQRDIDAVLEEQRELSFRQKELDVRKNRLMNSFIHYATQLSQDNIDLDILFRLLKDGMTAADICHETGYAPAKVMPRLKTFEEKGIVEKYLSGGDFVWRLKDGNDSDL</sequence>
<dbReference type="InterPro" id="IPR036390">
    <property type="entry name" value="WH_DNA-bd_sf"/>
</dbReference>
<gene>
    <name evidence="5" type="ORF">MsAg5_17980</name>
</gene>
<reference evidence="5" key="1">
    <citation type="submission" date="2023-06" db="EMBL/GenBank/DDBJ databases">
        <title>Genome sequence of Methanosarcinaceae archaeon Ag5.</title>
        <authorList>
            <person name="Protasov E."/>
            <person name="Platt K."/>
            <person name="Poehlein A."/>
            <person name="Daniel R."/>
            <person name="Brune A."/>
        </authorList>
    </citation>
    <scope>NUCLEOTIDE SEQUENCE</scope>
    <source>
        <strain evidence="5">Ag5</strain>
    </source>
</reference>
<keyword evidence="2" id="KW-0238">DNA-binding</keyword>
<keyword evidence="3" id="KW-0804">Transcription</keyword>
<keyword evidence="6" id="KW-1185">Reference proteome</keyword>
<evidence type="ECO:0000313" key="6">
    <source>
        <dbReference type="Proteomes" id="UP001271789"/>
    </source>
</evidence>
<evidence type="ECO:0000256" key="1">
    <source>
        <dbReference type="ARBA" id="ARBA00023015"/>
    </source>
</evidence>
<evidence type="ECO:0000256" key="2">
    <source>
        <dbReference type="ARBA" id="ARBA00023125"/>
    </source>
</evidence>
<dbReference type="InterPro" id="IPR011991">
    <property type="entry name" value="ArsR-like_HTH"/>
</dbReference>
<dbReference type="SMART" id="SM00418">
    <property type="entry name" value="HTH_ARSR"/>
    <property type="match status" value="1"/>
</dbReference>
<dbReference type="GO" id="GO:0003677">
    <property type="term" value="F:DNA binding"/>
    <property type="evidence" value="ECO:0007669"/>
    <property type="project" value="UniProtKB-KW"/>
</dbReference>
<dbReference type="RefSeq" id="WP_338100328.1">
    <property type="nucleotide sequence ID" value="NZ_JAWDKD010000029.1"/>
</dbReference>
<evidence type="ECO:0000313" key="5">
    <source>
        <dbReference type="EMBL" id="MDV0447879.1"/>
    </source>
</evidence>
<dbReference type="PROSITE" id="PS50987">
    <property type="entry name" value="HTH_ARSR_2"/>
    <property type="match status" value="1"/>
</dbReference>
<dbReference type="Proteomes" id="UP001271789">
    <property type="component" value="Unassembled WGS sequence"/>
</dbReference>
<proteinExistence type="predicted"/>
<dbReference type="FunFam" id="1.10.10.10:FF:000591">
    <property type="entry name" value="Archaeal heat shock regulator, ArsR family"/>
    <property type="match status" value="1"/>
</dbReference>
<evidence type="ECO:0000259" key="4">
    <source>
        <dbReference type="PROSITE" id="PS50987"/>
    </source>
</evidence>
<protein>
    <recommendedName>
        <fullName evidence="4">HTH arsR-type domain-containing protein</fullName>
    </recommendedName>
</protein>
<name>A0AAE4SEL0_9EURY</name>
<dbReference type="Gene3D" id="1.10.10.10">
    <property type="entry name" value="Winged helix-like DNA-binding domain superfamily/Winged helix DNA-binding domain"/>
    <property type="match status" value="1"/>
</dbReference>
<feature type="domain" description="HTH arsR-type" evidence="4">
    <location>
        <begin position="1"/>
        <end position="90"/>
    </location>
</feature>
<dbReference type="InterPro" id="IPR051081">
    <property type="entry name" value="HTH_MetalResp_TranReg"/>
</dbReference>